<dbReference type="EMBL" id="BAAANY010000005">
    <property type="protein sequence ID" value="GAA1666690.1"/>
    <property type="molecule type" value="Genomic_DNA"/>
</dbReference>
<dbReference type="Pfam" id="PF01512">
    <property type="entry name" value="Complex1_51K"/>
    <property type="match status" value="1"/>
</dbReference>
<keyword evidence="4" id="KW-0411">Iron-sulfur</keyword>
<dbReference type="SUPFAM" id="SSF142984">
    <property type="entry name" value="Nqo1 middle domain-like"/>
    <property type="match status" value="1"/>
</dbReference>
<organism evidence="6 7">
    <name type="scientific">Fodinicola feengrottensis</name>
    <dbReference type="NCBI Taxonomy" id="435914"/>
    <lineage>
        <taxon>Bacteria</taxon>
        <taxon>Bacillati</taxon>
        <taxon>Actinomycetota</taxon>
        <taxon>Actinomycetes</taxon>
        <taxon>Mycobacteriales</taxon>
        <taxon>Fodinicola</taxon>
    </lineage>
</organism>
<sequence length="376" mass="39944">MGVRMRAEPVLSLTEAVGSLPDYLAVGGGAGLALVRELSPDQVIARVRESGLRGRGGSGFPSAPKWETLRSTGRAGYLTCGLADGEPGTFKDRFILRRNPYQVVEGMMIAAAVLEVAGVFVVIDRSYRTEIIALRRALSEMTADGLLGGVVVRWVLDPDRDSSIGERCRAGGTHNVETLAHLPSILRRGSEWFRSAGTENSPGTTVFTVCGDVRLPGVYELPLGLPLTVLLDLVCAGAANGGRIKAVFPGASVAPVPASRFDTPLDFDQLRAVGSGLGAAGFIAYDDSACVVAATRLLARDQCPETSEILQKIEAGDANVADLLTLRSKGRMVAGALAAFEDEFVAHLGRGCPHPRQLERPKLVDFDEERDCTVKS</sequence>
<keyword evidence="7" id="KW-1185">Reference proteome</keyword>
<dbReference type="RefSeq" id="WP_344308408.1">
    <property type="nucleotide sequence ID" value="NZ_BAAANY010000005.1"/>
</dbReference>
<evidence type="ECO:0000259" key="5">
    <source>
        <dbReference type="Pfam" id="PF01512"/>
    </source>
</evidence>
<feature type="domain" description="NADH-ubiquinone oxidoreductase 51kDa subunit FMN-binding" evidence="5">
    <location>
        <begin position="47"/>
        <end position="145"/>
    </location>
</feature>
<dbReference type="PANTHER" id="PTHR43578:SF3">
    <property type="entry name" value="NADH-QUINONE OXIDOREDUCTASE SUBUNIT F"/>
    <property type="match status" value="1"/>
</dbReference>
<evidence type="ECO:0000256" key="2">
    <source>
        <dbReference type="ARBA" id="ARBA00022723"/>
    </source>
</evidence>
<gene>
    <name evidence="6" type="ORF">GCM10009765_15200</name>
</gene>
<evidence type="ECO:0000256" key="4">
    <source>
        <dbReference type="ARBA" id="ARBA00023014"/>
    </source>
</evidence>
<name>A0ABN2G7M3_9ACTN</name>
<dbReference type="InterPro" id="IPR037225">
    <property type="entry name" value="Nuo51_FMN-bd_sf"/>
</dbReference>
<dbReference type="SUPFAM" id="SSF142019">
    <property type="entry name" value="Nqo1 FMN-binding domain-like"/>
    <property type="match status" value="1"/>
</dbReference>
<evidence type="ECO:0000313" key="6">
    <source>
        <dbReference type="EMBL" id="GAA1666690.1"/>
    </source>
</evidence>
<evidence type="ECO:0000256" key="3">
    <source>
        <dbReference type="ARBA" id="ARBA00023004"/>
    </source>
</evidence>
<dbReference type="Gene3D" id="3.10.20.600">
    <property type="match status" value="1"/>
</dbReference>
<dbReference type="Gene3D" id="3.40.50.11540">
    <property type="entry name" value="NADH-ubiquinone oxidoreductase 51kDa subunit"/>
    <property type="match status" value="1"/>
</dbReference>
<reference evidence="6 7" key="1">
    <citation type="journal article" date="2019" name="Int. J. Syst. Evol. Microbiol.">
        <title>The Global Catalogue of Microorganisms (GCM) 10K type strain sequencing project: providing services to taxonomists for standard genome sequencing and annotation.</title>
        <authorList>
            <consortium name="The Broad Institute Genomics Platform"/>
            <consortium name="The Broad Institute Genome Sequencing Center for Infectious Disease"/>
            <person name="Wu L."/>
            <person name="Ma J."/>
        </authorList>
    </citation>
    <scope>NUCLEOTIDE SEQUENCE [LARGE SCALE GENOMIC DNA]</scope>
    <source>
        <strain evidence="6 7">JCM 14718</strain>
    </source>
</reference>
<comment type="caution">
    <text evidence="6">The sequence shown here is derived from an EMBL/GenBank/DDBJ whole genome shotgun (WGS) entry which is preliminary data.</text>
</comment>
<dbReference type="PANTHER" id="PTHR43578">
    <property type="entry name" value="NADH-QUINONE OXIDOREDUCTASE SUBUNIT F"/>
    <property type="match status" value="1"/>
</dbReference>
<accession>A0ABN2G7M3</accession>
<keyword evidence="2" id="KW-0479">Metal-binding</keyword>
<keyword evidence="1" id="KW-0004">4Fe-4S</keyword>
<protein>
    <recommendedName>
        <fullName evidence="5">NADH-ubiquinone oxidoreductase 51kDa subunit FMN-binding domain-containing protein</fullName>
    </recommendedName>
</protein>
<evidence type="ECO:0000313" key="7">
    <source>
        <dbReference type="Proteomes" id="UP001500618"/>
    </source>
</evidence>
<proteinExistence type="predicted"/>
<dbReference type="Proteomes" id="UP001500618">
    <property type="component" value="Unassembled WGS sequence"/>
</dbReference>
<dbReference type="InterPro" id="IPR011538">
    <property type="entry name" value="Nuo51_FMN-bd"/>
</dbReference>
<keyword evidence="3" id="KW-0408">Iron</keyword>
<evidence type="ECO:0000256" key="1">
    <source>
        <dbReference type="ARBA" id="ARBA00022485"/>
    </source>
</evidence>